<evidence type="ECO:0000256" key="2">
    <source>
        <dbReference type="ARBA" id="ARBA00023125"/>
    </source>
</evidence>
<dbReference type="InterPro" id="IPR014710">
    <property type="entry name" value="RmlC-like_jellyroll"/>
</dbReference>
<dbReference type="GO" id="GO:0043565">
    <property type="term" value="F:sequence-specific DNA binding"/>
    <property type="evidence" value="ECO:0007669"/>
    <property type="project" value="InterPro"/>
</dbReference>
<evidence type="ECO:0000256" key="1">
    <source>
        <dbReference type="ARBA" id="ARBA00023015"/>
    </source>
</evidence>
<proteinExistence type="predicted"/>
<organism evidence="5 6">
    <name type="scientific">Anaerocolumna jejuensis DSM 15929</name>
    <dbReference type="NCBI Taxonomy" id="1121322"/>
    <lineage>
        <taxon>Bacteria</taxon>
        <taxon>Bacillati</taxon>
        <taxon>Bacillota</taxon>
        <taxon>Clostridia</taxon>
        <taxon>Lachnospirales</taxon>
        <taxon>Lachnospiraceae</taxon>
        <taxon>Anaerocolumna</taxon>
    </lineage>
</organism>
<name>A0A1M7BVW9_9FIRM</name>
<dbReference type="EMBL" id="FRAC01000039">
    <property type="protein sequence ID" value="SHL59053.1"/>
    <property type="molecule type" value="Genomic_DNA"/>
</dbReference>
<evidence type="ECO:0000313" key="6">
    <source>
        <dbReference type="Proteomes" id="UP000184386"/>
    </source>
</evidence>
<dbReference type="InterPro" id="IPR011051">
    <property type="entry name" value="RmlC_Cupin_sf"/>
</dbReference>
<dbReference type="InterPro" id="IPR018062">
    <property type="entry name" value="HTH_AraC-typ_CS"/>
</dbReference>
<evidence type="ECO:0000313" key="5">
    <source>
        <dbReference type="EMBL" id="SHL59053.1"/>
    </source>
</evidence>
<dbReference type="STRING" id="1121322.SAMN02745136_05270"/>
<evidence type="ECO:0000259" key="4">
    <source>
        <dbReference type="PROSITE" id="PS01124"/>
    </source>
</evidence>
<dbReference type="PANTHER" id="PTHR43280:SF28">
    <property type="entry name" value="HTH-TYPE TRANSCRIPTIONAL ACTIVATOR RHAS"/>
    <property type="match status" value="1"/>
</dbReference>
<gene>
    <name evidence="5" type="ORF">SAMN02745136_05270</name>
</gene>
<dbReference type="InterPro" id="IPR018060">
    <property type="entry name" value="HTH_AraC"/>
</dbReference>
<feature type="domain" description="HTH araC/xylS-type" evidence="4">
    <location>
        <begin position="199"/>
        <end position="297"/>
    </location>
</feature>
<dbReference type="PANTHER" id="PTHR43280">
    <property type="entry name" value="ARAC-FAMILY TRANSCRIPTIONAL REGULATOR"/>
    <property type="match status" value="1"/>
</dbReference>
<dbReference type="GO" id="GO:0003700">
    <property type="term" value="F:DNA-binding transcription factor activity"/>
    <property type="evidence" value="ECO:0007669"/>
    <property type="project" value="InterPro"/>
</dbReference>
<dbReference type="InterPro" id="IPR013096">
    <property type="entry name" value="Cupin_2"/>
</dbReference>
<dbReference type="Proteomes" id="UP000184386">
    <property type="component" value="Unassembled WGS sequence"/>
</dbReference>
<dbReference type="Pfam" id="PF07883">
    <property type="entry name" value="Cupin_2"/>
    <property type="match status" value="1"/>
</dbReference>
<evidence type="ECO:0000256" key="3">
    <source>
        <dbReference type="ARBA" id="ARBA00023163"/>
    </source>
</evidence>
<dbReference type="PROSITE" id="PS00041">
    <property type="entry name" value="HTH_ARAC_FAMILY_1"/>
    <property type="match status" value="1"/>
</dbReference>
<dbReference type="PROSITE" id="PS01124">
    <property type="entry name" value="HTH_ARAC_FAMILY_2"/>
    <property type="match status" value="1"/>
</dbReference>
<dbReference type="PRINTS" id="PR00032">
    <property type="entry name" value="HTHARAC"/>
</dbReference>
<protein>
    <submittedName>
        <fullName evidence="5">AraC-type DNA-binding protein</fullName>
    </submittedName>
</protein>
<dbReference type="SUPFAM" id="SSF46689">
    <property type="entry name" value="Homeodomain-like"/>
    <property type="match status" value="2"/>
</dbReference>
<keyword evidence="3" id="KW-0804">Transcription</keyword>
<dbReference type="SUPFAM" id="SSF51182">
    <property type="entry name" value="RmlC-like cupins"/>
    <property type="match status" value="1"/>
</dbReference>
<reference evidence="5 6" key="1">
    <citation type="submission" date="2016-11" db="EMBL/GenBank/DDBJ databases">
        <authorList>
            <person name="Jaros S."/>
            <person name="Januszkiewicz K."/>
            <person name="Wedrychowicz H."/>
        </authorList>
    </citation>
    <scope>NUCLEOTIDE SEQUENCE [LARGE SCALE GENOMIC DNA]</scope>
    <source>
        <strain evidence="5 6">DSM 15929</strain>
    </source>
</reference>
<sequence>MQLTSITVDENQRETTSHGSIKFPMMVYLDNMEKYDVGYISWHWHNEIEFAKVIQGEVELSANGQTVILHEGEGAFINSGVLHMEKPWKAQNAIMFTVVINTILLSDGEQSIIYEKYIYPLLNSPEIPFITFNMKTGWEAECLTLLEKIYHTFQEKKFAFEFCIRNYICEICFLIIYNNQNIISMQSNSHPSNNQQRIKKMITYIHNNYQDSIQLKDIASAAHISNSECYRCFLKSIGMKPFDYLIKFRMENAAQLLLESKMTISEIASATGFNSLSYFGKMFKQYLSVTPSEYRYMHSGNPFQQ</sequence>
<keyword evidence="6" id="KW-1185">Reference proteome</keyword>
<dbReference type="AlphaFoldDB" id="A0A1M7BVW9"/>
<dbReference type="Pfam" id="PF12833">
    <property type="entry name" value="HTH_18"/>
    <property type="match status" value="1"/>
</dbReference>
<dbReference type="OrthoDB" id="9778008at2"/>
<keyword evidence="1" id="KW-0805">Transcription regulation</keyword>
<accession>A0A1M7BVW9</accession>
<dbReference type="SMART" id="SM00342">
    <property type="entry name" value="HTH_ARAC"/>
    <property type="match status" value="1"/>
</dbReference>
<dbReference type="Gene3D" id="2.60.120.10">
    <property type="entry name" value="Jelly Rolls"/>
    <property type="match status" value="1"/>
</dbReference>
<dbReference type="Gene3D" id="1.10.10.60">
    <property type="entry name" value="Homeodomain-like"/>
    <property type="match status" value="2"/>
</dbReference>
<dbReference type="InterPro" id="IPR020449">
    <property type="entry name" value="Tscrpt_reg_AraC-type_HTH"/>
</dbReference>
<dbReference type="InterPro" id="IPR009057">
    <property type="entry name" value="Homeodomain-like_sf"/>
</dbReference>
<keyword evidence="2 5" id="KW-0238">DNA-binding</keyword>